<keyword evidence="2 7" id="KW-0699">rRNA-binding</keyword>
<evidence type="ECO:0000256" key="4">
    <source>
        <dbReference type="ARBA" id="ARBA00022980"/>
    </source>
</evidence>
<comment type="function">
    <text evidence="7">This is one of the proteins that bind and probably mediate the attachment of the 5S RNA into the large ribosomal subunit, where it forms part of the central protuberance.</text>
</comment>
<evidence type="ECO:0000256" key="5">
    <source>
        <dbReference type="ARBA" id="ARBA00023274"/>
    </source>
</evidence>
<evidence type="ECO:0000256" key="2">
    <source>
        <dbReference type="ARBA" id="ARBA00022730"/>
    </source>
</evidence>
<dbReference type="Pfam" id="PF00861">
    <property type="entry name" value="Ribosomal_L18p"/>
    <property type="match status" value="1"/>
</dbReference>
<keyword evidence="3 7" id="KW-0694">RNA-binding</keyword>
<dbReference type="GO" id="GO:0006412">
    <property type="term" value="P:translation"/>
    <property type="evidence" value="ECO:0007669"/>
    <property type="project" value="UniProtKB-UniRule"/>
</dbReference>
<protein>
    <recommendedName>
        <fullName evidence="6 7">Large ribosomal subunit protein uL18</fullName>
    </recommendedName>
</protein>
<proteinExistence type="inferred from homology"/>
<dbReference type="SUPFAM" id="SSF53137">
    <property type="entry name" value="Translational machinery components"/>
    <property type="match status" value="1"/>
</dbReference>
<evidence type="ECO:0000256" key="3">
    <source>
        <dbReference type="ARBA" id="ARBA00022884"/>
    </source>
</evidence>
<accession>A0A1G1Z6A6</accession>
<dbReference type="FunFam" id="3.30.420.100:FF:000001">
    <property type="entry name" value="50S ribosomal protein L18"/>
    <property type="match status" value="1"/>
</dbReference>
<keyword evidence="5 7" id="KW-0687">Ribonucleoprotein</keyword>
<evidence type="ECO:0000256" key="7">
    <source>
        <dbReference type="HAMAP-Rule" id="MF_01337"/>
    </source>
</evidence>
<dbReference type="Proteomes" id="UP000178744">
    <property type="component" value="Unassembled WGS sequence"/>
</dbReference>
<gene>
    <name evidence="7" type="primary">rplR</name>
    <name evidence="8" type="ORF">A3B23_00080</name>
</gene>
<evidence type="ECO:0000256" key="6">
    <source>
        <dbReference type="ARBA" id="ARBA00035197"/>
    </source>
</evidence>
<dbReference type="Gene3D" id="3.30.420.100">
    <property type="match status" value="1"/>
</dbReference>
<dbReference type="AlphaFoldDB" id="A0A1G1Z6A6"/>
<dbReference type="GO" id="GO:0005737">
    <property type="term" value="C:cytoplasm"/>
    <property type="evidence" value="ECO:0007669"/>
    <property type="project" value="UniProtKB-ARBA"/>
</dbReference>
<sequence>MNKKHNEIKRRRAIRNRAKITGIASSPRLSVFRSNTGLYAQLIDDESGKTVVSFSTRKLAIAKGEKVNKTKQAEMLGKQIAEMAKKAGITKAIMDRGSYRYHGRVKALADGARAGGLKI</sequence>
<dbReference type="GO" id="GO:0003735">
    <property type="term" value="F:structural constituent of ribosome"/>
    <property type="evidence" value="ECO:0007669"/>
    <property type="project" value="InterPro"/>
</dbReference>
<dbReference type="STRING" id="1797690.A3B23_00080"/>
<dbReference type="PANTHER" id="PTHR12899:SF3">
    <property type="entry name" value="LARGE RIBOSOMAL SUBUNIT PROTEIN UL18M"/>
    <property type="match status" value="1"/>
</dbReference>
<dbReference type="PANTHER" id="PTHR12899">
    <property type="entry name" value="39S RIBOSOMAL PROTEIN L18, MITOCHONDRIAL"/>
    <property type="match status" value="1"/>
</dbReference>
<organism evidence="8 9">
    <name type="scientific">Candidatus Colwellbacteria bacterium RIFCSPLOWO2_01_FULL_48_10</name>
    <dbReference type="NCBI Taxonomy" id="1797690"/>
    <lineage>
        <taxon>Bacteria</taxon>
        <taxon>Candidatus Colwelliibacteriota</taxon>
    </lineage>
</organism>
<comment type="similarity">
    <text evidence="1 7">Belongs to the universal ribosomal protein uL18 family.</text>
</comment>
<keyword evidence="4 7" id="KW-0689">Ribosomal protein</keyword>
<evidence type="ECO:0000313" key="9">
    <source>
        <dbReference type="Proteomes" id="UP000178744"/>
    </source>
</evidence>
<dbReference type="GO" id="GO:0005840">
    <property type="term" value="C:ribosome"/>
    <property type="evidence" value="ECO:0007669"/>
    <property type="project" value="UniProtKB-KW"/>
</dbReference>
<comment type="subunit">
    <text evidence="7">Part of the 50S ribosomal subunit; part of the 5S rRNA/L5/L18/L25 subcomplex. Contacts the 5S and 23S rRNAs.</text>
</comment>
<name>A0A1G1Z6A6_9BACT</name>
<comment type="caution">
    <text evidence="8">The sequence shown here is derived from an EMBL/GenBank/DDBJ whole genome shotgun (WGS) entry which is preliminary data.</text>
</comment>
<dbReference type="EMBL" id="MHIY01000007">
    <property type="protein sequence ID" value="OGY60163.1"/>
    <property type="molecule type" value="Genomic_DNA"/>
</dbReference>
<dbReference type="CDD" id="cd00432">
    <property type="entry name" value="Ribosomal_L18_L5e"/>
    <property type="match status" value="1"/>
</dbReference>
<reference evidence="8 9" key="1">
    <citation type="journal article" date="2016" name="Nat. Commun.">
        <title>Thousands of microbial genomes shed light on interconnected biogeochemical processes in an aquifer system.</title>
        <authorList>
            <person name="Anantharaman K."/>
            <person name="Brown C.T."/>
            <person name="Hug L.A."/>
            <person name="Sharon I."/>
            <person name="Castelle C.J."/>
            <person name="Probst A.J."/>
            <person name="Thomas B.C."/>
            <person name="Singh A."/>
            <person name="Wilkins M.J."/>
            <person name="Karaoz U."/>
            <person name="Brodie E.L."/>
            <person name="Williams K.H."/>
            <person name="Hubbard S.S."/>
            <person name="Banfield J.F."/>
        </authorList>
    </citation>
    <scope>NUCLEOTIDE SEQUENCE [LARGE SCALE GENOMIC DNA]</scope>
</reference>
<dbReference type="NCBIfam" id="TIGR00060">
    <property type="entry name" value="L18_bact"/>
    <property type="match status" value="1"/>
</dbReference>
<dbReference type="InterPro" id="IPR004389">
    <property type="entry name" value="Ribosomal_uL18_bac-type"/>
</dbReference>
<dbReference type="HAMAP" id="MF_01337_B">
    <property type="entry name" value="Ribosomal_uL18_B"/>
    <property type="match status" value="1"/>
</dbReference>
<evidence type="ECO:0000256" key="1">
    <source>
        <dbReference type="ARBA" id="ARBA00007116"/>
    </source>
</evidence>
<dbReference type="InterPro" id="IPR005484">
    <property type="entry name" value="Ribosomal_uL18_bac/plant/anim"/>
</dbReference>
<dbReference type="GO" id="GO:0008097">
    <property type="term" value="F:5S rRNA binding"/>
    <property type="evidence" value="ECO:0007669"/>
    <property type="project" value="TreeGrafter"/>
</dbReference>
<dbReference type="InterPro" id="IPR057268">
    <property type="entry name" value="Ribosomal_L18"/>
</dbReference>
<dbReference type="GO" id="GO:1990904">
    <property type="term" value="C:ribonucleoprotein complex"/>
    <property type="evidence" value="ECO:0007669"/>
    <property type="project" value="UniProtKB-KW"/>
</dbReference>
<evidence type="ECO:0000313" key="8">
    <source>
        <dbReference type="EMBL" id="OGY60163.1"/>
    </source>
</evidence>